<dbReference type="PANTHER" id="PTHR12110">
    <property type="entry name" value="HYDROXYPYRUVATE ISOMERASE"/>
    <property type="match status" value="1"/>
</dbReference>
<dbReference type="Pfam" id="PF01261">
    <property type="entry name" value="AP_endonuc_2"/>
    <property type="match status" value="1"/>
</dbReference>
<evidence type="ECO:0000313" key="2">
    <source>
        <dbReference type="EMBL" id="NNG35996.1"/>
    </source>
</evidence>
<dbReference type="SUPFAM" id="SSF51658">
    <property type="entry name" value="Xylose isomerase-like"/>
    <property type="match status" value="1"/>
</dbReference>
<dbReference type="AlphaFoldDB" id="A0A849A8Q5"/>
<sequence length="264" mass="27237">MAVQAWTIRDALAEDAAAACARLAEIGYSQIELFGVTDRLDALVAATTGAGLSVPSIHAGLLSLPDDAAVAEVFAAAQALGAGTVIDPFYSKEIWTDADEVAAAAERLNRIAALGAANGLQIGYHNHDFELSSKLGDRPALEVFAEQLDPQVALEVDTYWAQVGGVDAPELLRRLGARVKLIHAKDGDLSLDNTAQTALGHGRMDVPAVAAAVAELGSVHTVVVELDDTSGDIWQAVTDSLPYARQTFGIAPAAGSAAATGGAE</sequence>
<dbReference type="GO" id="GO:0016853">
    <property type="term" value="F:isomerase activity"/>
    <property type="evidence" value="ECO:0007669"/>
    <property type="project" value="UniProtKB-KW"/>
</dbReference>
<reference evidence="2 3" key="1">
    <citation type="submission" date="2020-05" db="EMBL/GenBank/DDBJ databases">
        <title>Nakamurella sp. DB0629 isolated from air conditioner.</title>
        <authorList>
            <person name="Kim D.H."/>
            <person name="Kim D.-U."/>
        </authorList>
    </citation>
    <scope>NUCLEOTIDE SEQUENCE [LARGE SCALE GENOMIC DNA]</scope>
    <source>
        <strain evidence="2 3">DB0629</strain>
    </source>
</reference>
<dbReference type="InterPro" id="IPR050312">
    <property type="entry name" value="IolE/XylAMocC-like"/>
</dbReference>
<dbReference type="EMBL" id="JABEND010000004">
    <property type="protein sequence ID" value="NNG35996.1"/>
    <property type="molecule type" value="Genomic_DNA"/>
</dbReference>
<dbReference type="Proteomes" id="UP000562984">
    <property type="component" value="Unassembled WGS sequence"/>
</dbReference>
<dbReference type="Gene3D" id="3.20.20.150">
    <property type="entry name" value="Divalent-metal-dependent TIM barrel enzymes"/>
    <property type="match status" value="1"/>
</dbReference>
<proteinExistence type="predicted"/>
<dbReference type="PANTHER" id="PTHR12110:SF41">
    <property type="entry name" value="INOSOSE DEHYDRATASE"/>
    <property type="match status" value="1"/>
</dbReference>
<evidence type="ECO:0000259" key="1">
    <source>
        <dbReference type="Pfam" id="PF01261"/>
    </source>
</evidence>
<keyword evidence="2" id="KW-0413">Isomerase</keyword>
<evidence type="ECO:0000313" key="3">
    <source>
        <dbReference type="Proteomes" id="UP000562984"/>
    </source>
</evidence>
<comment type="caution">
    <text evidence="2">The sequence shown here is derived from an EMBL/GenBank/DDBJ whole genome shotgun (WGS) entry which is preliminary data.</text>
</comment>
<keyword evidence="3" id="KW-1185">Reference proteome</keyword>
<dbReference type="InterPro" id="IPR036237">
    <property type="entry name" value="Xyl_isomerase-like_sf"/>
</dbReference>
<organism evidence="2 3">
    <name type="scientific">Nakamurella aerolata</name>
    <dbReference type="NCBI Taxonomy" id="1656892"/>
    <lineage>
        <taxon>Bacteria</taxon>
        <taxon>Bacillati</taxon>
        <taxon>Actinomycetota</taxon>
        <taxon>Actinomycetes</taxon>
        <taxon>Nakamurellales</taxon>
        <taxon>Nakamurellaceae</taxon>
        <taxon>Nakamurella</taxon>
    </lineage>
</organism>
<feature type="domain" description="Xylose isomerase-like TIM barrel" evidence="1">
    <location>
        <begin position="21"/>
        <end position="228"/>
    </location>
</feature>
<accession>A0A849A8Q5</accession>
<name>A0A849A8Q5_9ACTN</name>
<protein>
    <submittedName>
        <fullName evidence="2">Sugar phosphate isomerase/epimerase</fullName>
    </submittedName>
</protein>
<dbReference type="InterPro" id="IPR013022">
    <property type="entry name" value="Xyl_isomerase-like_TIM-brl"/>
</dbReference>
<gene>
    <name evidence="2" type="ORF">HKD39_09775</name>
</gene>